<dbReference type="Pfam" id="PF00400">
    <property type="entry name" value="WD40"/>
    <property type="match status" value="4"/>
</dbReference>
<dbReference type="InterPro" id="IPR019775">
    <property type="entry name" value="WD40_repeat_CS"/>
</dbReference>
<feature type="repeat" description="WD" evidence="3">
    <location>
        <begin position="97"/>
        <end position="131"/>
    </location>
</feature>
<evidence type="ECO:0000313" key="8">
    <source>
        <dbReference type="WBParaSite" id="PSAMB.scaffold2465size23064.g17881.t1"/>
    </source>
</evidence>
<dbReference type="SUPFAM" id="SSF50978">
    <property type="entry name" value="WD40 repeat-like"/>
    <property type="match status" value="1"/>
</dbReference>
<name>A0A914VVE9_9BILA</name>
<feature type="region of interest" description="Disordered" evidence="5">
    <location>
        <begin position="39"/>
        <end position="82"/>
    </location>
</feature>
<dbReference type="GO" id="GO:0030968">
    <property type="term" value="P:endoplasmic reticulum unfolded protein response"/>
    <property type="evidence" value="ECO:0007669"/>
    <property type="project" value="TreeGrafter"/>
</dbReference>
<keyword evidence="6" id="KW-0472">Membrane</keyword>
<keyword evidence="1 3" id="KW-0853">WD repeat</keyword>
<dbReference type="SMART" id="SM00320">
    <property type="entry name" value="WD40"/>
    <property type="match status" value="5"/>
</dbReference>
<evidence type="ECO:0000313" key="7">
    <source>
        <dbReference type="Proteomes" id="UP000887566"/>
    </source>
</evidence>
<sequence length="465" mass="51280">MVAATDPELFTIGVTFIVAAGIVAVIAYFAARRWDINPQSKTSSTTNDDSSSESKEESKSNGTTSTTTTAKSKKKDKWQPDKVKDAQYDHPWLLTTLKGHTDRILDFDFASNGKTLVSCAEDRSLMLWNLKDFAEKEHKSTRGSVDLDHSRLVKFAPDSKSIILALAVTNKVGVYKLARREDGGNRVKFQPVDSVEFPEKHVRDIVSIGIACSGKFLMSASSDNTLVVYDLHGDILKTIETKLNTLHRALVSPCGRFIAASGFTPDVVVWEVSFDKGGTFKGANKAFELKGHTSGVYAFDFNQNSSRAVTASKDGSWKLFDTDIRYQQGEEAHEIMSGQWELLRSAHPESVFAAMAPSGDSFAIGANRHVRVYSAMKAVGDFEPLFDVHSEQLTSLKFSSCGRFFATAGDKYIRVFHNIPGYKSAIEALKEAIKAASSDAQKRRLIEQLEEEKAKFAAVLNENSK</sequence>
<organism evidence="7 8">
    <name type="scientific">Plectus sambesii</name>
    <dbReference type="NCBI Taxonomy" id="2011161"/>
    <lineage>
        <taxon>Eukaryota</taxon>
        <taxon>Metazoa</taxon>
        <taxon>Ecdysozoa</taxon>
        <taxon>Nematoda</taxon>
        <taxon>Chromadorea</taxon>
        <taxon>Plectida</taxon>
        <taxon>Plectina</taxon>
        <taxon>Plectoidea</taxon>
        <taxon>Plectidae</taxon>
        <taxon>Plectus</taxon>
    </lineage>
</organism>
<keyword evidence="6" id="KW-0812">Transmembrane</keyword>
<evidence type="ECO:0000256" key="2">
    <source>
        <dbReference type="ARBA" id="ARBA00022737"/>
    </source>
</evidence>
<evidence type="ECO:0000256" key="3">
    <source>
        <dbReference type="PROSITE-ProRule" id="PRU00221"/>
    </source>
</evidence>
<dbReference type="WBParaSite" id="PSAMB.scaffold2465size23064.g17881.t1">
    <property type="protein sequence ID" value="PSAMB.scaffold2465size23064.g17881.t1"/>
    <property type="gene ID" value="PSAMB.scaffold2465size23064.g17881"/>
</dbReference>
<keyword evidence="7" id="KW-1185">Reference proteome</keyword>
<feature type="transmembrane region" description="Helical" evidence="6">
    <location>
        <begin position="12"/>
        <end position="31"/>
    </location>
</feature>
<dbReference type="InterPro" id="IPR015943">
    <property type="entry name" value="WD40/YVTN_repeat-like_dom_sf"/>
</dbReference>
<dbReference type="InterPro" id="IPR036322">
    <property type="entry name" value="WD40_repeat_dom_sf"/>
</dbReference>
<dbReference type="Proteomes" id="UP000887566">
    <property type="component" value="Unplaced"/>
</dbReference>
<dbReference type="InterPro" id="IPR001680">
    <property type="entry name" value="WD40_rpt"/>
</dbReference>
<dbReference type="PROSITE" id="PS00678">
    <property type="entry name" value="WD_REPEATS_1"/>
    <property type="match status" value="1"/>
</dbReference>
<evidence type="ECO:0000256" key="1">
    <source>
        <dbReference type="ARBA" id="ARBA00022574"/>
    </source>
</evidence>
<keyword evidence="6" id="KW-1133">Transmembrane helix</keyword>
<evidence type="ECO:0000256" key="5">
    <source>
        <dbReference type="SAM" id="MobiDB-lite"/>
    </source>
</evidence>
<keyword evidence="2" id="KW-0677">Repeat</keyword>
<dbReference type="PANTHER" id="PTHR44321">
    <property type="entry name" value="TRANSDUCIN BETA-LIKE PROTEIN 2"/>
    <property type="match status" value="1"/>
</dbReference>
<dbReference type="GO" id="GO:0005783">
    <property type="term" value="C:endoplasmic reticulum"/>
    <property type="evidence" value="ECO:0007669"/>
    <property type="project" value="TreeGrafter"/>
</dbReference>
<keyword evidence="4" id="KW-0175">Coiled coil</keyword>
<dbReference type="PROSITE" id="PS50082">
    <property type="entry name" value="WD_REPEATS_2"/>
    <property type="match status" value="2"/>
</dbReference>
<feature type="compositionally biased region" description="Low complexity" evidence="5">
    <location>
        <begin position="40"/>
        <end position="49"/>
    </location>
</feature>
<feature type="coiled-coil region" evidence="4">
    <location>
        <begin position="435"/>
        <end position="462"/>
    </location>
</feature>
<evidence type="ECO:0000256" key="4">
    <source>
        <dbReference type="SAM" id="Coils"/>
    </source>
</evidence>
<reference evidence="8" key="1">
    <citation type="submission" date="2022-11" db="UniProtKB">
        <authorList>
            <consortium name="WormBaseParasite"/>
        </authorList>
    </citation>
    <scope>IDENTIFICATION</scope>
</reference>
<dbReference type="PANTHER" id="PTHR44321:SF1">
    <property type="entry name" value="TRANSDUCIN BETA-LIKE PROTEIN 2"/>
    <property type="match status" value="1"/>
</dbReference>
<feature type="repeat" description="WD" evidence="3">
    <location>
        <begin position="289"/>
        <end position="321"/>
    </location>
</feature>
<dbReference type="Gene3D" id="2.130.10.10">
    <property type="entry name" value="YVTN repeat-like/Quinoprotein amine dehydrogenase"/>
    <property type="match status" value="2"/>
</dbReference>
<proteinExistence type="predicted"/>
<accession>A0A914VVE9</accession>
<dbReference type="PROSITE" id="PS50294">
    <property type="entry name" value="WD_REPEATS_REGION"/>
    <property type="match status" value="2"/>
</dbReference>
<evidence type="ECO:0000256" key="6">
    <source>
        <dbReference type="SAM" id="Phobius"/>
    </source>
</evidence>
<protein>
    <submittedName>
        <fullName evidence="8">Transducin beta-like protein 2</fullName>
    </submittedName>
</protein>
<feature type="compositionally biased region" description="Low complexity" evidence="5">
    <location>
        <begin position="60"/>
        <end position="70"/>
    </location>
</feature>
<dbReference type="AlphaFoldDB" id="A0A914VVE9"/>
<dbReference type="InterPro" id="IPR042410">
    <property type="entry name" value="WBSCR13"/>
</dbReference>